<dbReference type="EMBL" id="KN833051">
    <property type="protein sequence ID" value="KIM75041.1"/>
    <property type="molecule type" value="Genomic_DNA"/>
</dbReference>
<dbReference type="Proteomes" id="UP000054166">
    <property type="component" value="Unassembled WGS sequence"/>
</dbReference>
<reference evidence="2" key="2">
    <citation type="submission" date="2015-01" db="EMBL/GenBank/DDBJ databases">
        <title>Evolutionary Origins and Diversification of the Mycorrhizal Mutualists.</title>
        <authorList>
            <consortium name="DOE Joint Genome Institute"/>
            <consortium name="Mycorrhizal Genomics Consortium"/>
            <person name="Kohler A."/>
            <person name="Kuo A."/>
            <person name="Nagy L.G."/>
            <person name="Floudas D."/>
            <person name="Copeland A."/>
            <person name="Barry K.W."/>
            <person name="Cichocki N."/>
            <person name="Veneault-Fourrey C."/>
            <person name="LaButti K."/>
            <person name="Lindquist E.A."/>
            <person name="Lipzen A."/>
            <person name="Lundell T."/>
            <person name="Morin E."/>
            <person name="Murat C."/>
            <person name="Riley R."/>
            <person name="Ohm R."/>
            <person name="Sun H."/>
            <person name="Tunlid A."/>
            <person name="Henrissat B."/>
            <person name="Grigoriev I.V."/>
            <person name="Hibbett D.S."/>
            <person name="Martin F."/>
        </authorList>
    </citation>
    <scope>NUCLEOTIDE SEQUENCE [LARGE SCALE GENOMIC DNA]</scope>
    <source>
        <strain evidence="2">F 1598</strain>
    </source>
</reference>
<sequence>MGAIGTGVMCDAVGKLDRGYAIAGTCNLVGEGEGTRIPLCSPYDGKNLECDKLTGGQTALEALYWSGT</sequence>
<organism evidence="1 2">
    <name type="scientific">Piloderma croceum (strain F 1598)</name>
    <dbReference type="NCBI Taxonomy" id="765440"/>
    <lineage>
        <taxon>Eukaryota</taxon>
        <taxon>Fungi</taxon>
        <taxon>Dikarya</taxon>
        <taxon>Basidiomycota</taxon>
        <taxon>Agaricomycotina</taxon>
        <taxon>Agaricomycetes</taxon>
        <taxon>Agaricomycetidae</taxon>
        <taxon>Atheliales</taxon>
        <taxon>Atheliaceae</taxon>
        <taxon>Piloderma</taxon>
    </lineage>
</organism>
<reference evidence="1 2" key="1">
    <citation type="submission" date="2014-04" db="EMBL/GenBank/DDBJ databases">
        <authorList>
            <consortium name="DOE Joint Genome Institute"/>
            <person name="Kuo A."/>
            <person name="Tarkka M."/>
            <person name="Buscot F."/>
            <person name="Kohler A."/>
            <person name="Nagy L.G."/>
            <person name="Floudas D."/>
            <person name="Copeland A."/>
            <person name="Barry K.W."/>
            <person name="Cichocki N."/>
            <person name="Veneault-Fourrey C."/>
            <person name="LaButti K."/>
            <person name="Lindquist E.A."/>
            <person name="Lipzen A."/>
            <person name="Lundell T."/>
            <person name="Morin E."/>
            <person name="Murat C."/>
            <person name="Sun H."/>
            <person name="Tunlid A."/>
            <person name="Henrissat B."/>
            <person name="Grigoriev I.V."/>
            <person name="Hibbett D.S."/>
            <person name="Martin F."/>
            <person name="Nordberg H.P."/>
            <person name="Cantor M.N."/>
            <person name="Hua S.X."/>
        </authorList>
    </citation>
    <scope>NUCLEOTIDE SEQUENCE [LARGE SCALE GENOMIC DNA]</scope>
    <source>
        <strain evidence="1 2">F 1598</strain>
    </source>
</reference>
<evidence type="ECO:0000313" key="1">
    <source>
        <dbReference type="EMBL" id="KIM75041.1"/>
    </source>
</evidence>
<feature type="non-terminal residue" evidence="1">
    <location>
        <position position="68"/>
    </location>
</feature>
<dbReference type="HOGENOM" id="CLU_2801041_0_0_1"/>
<protein>
    <submittedName>
        <fullName evidence="1">Uncharacterized protein</fullName>
    </submittedName>
</protein>
<dbReference type="InParanoid" id="A0A0C3F581"/>
<keyword evidence="2" id="KW-1185">Reference proteome</keyword>
<proteinExistence type="predicted"/>
<gene>
    <name evidence="1" type="ORF">PILCRDRAFT_827596</name>
</gene>
<accession>A0A0C3F581</accession>
<dbReference type="AlphaFoldDB" id="A0A0C3F581"/>
<evidence type="ECO:0000313" key="2">
    <source>
        <dbReference type="Proteomes" id="UP000054166"/>
    </source>
</evidence>
<name>A0A0C3F581_PILCF</name>